<keyword evidence="2" id="KW-1185">Reference proteome</keyword>
<name>A0ACC6QNR7_9ACTN</name>
<sequence>MTSPGESHAVAVTTPVDAAELAERLHGAPREHLGRPPVVIVAYPPEATRLERREAFRAVYGPIVARIGEPTLYGGSAWGPNVRWRDGARLVLLSGDRFQVTLSVHRPEELERDEHRCFTWGGAWSVDEPHDFDLLPYSWQLYRSGPGEQPGDIPGRRLAGGWEHLESALGLMLAAWTEQLPVQVPGDWAGFTIVADRDPGRDLVVSYSPGEGLGVAIDDRDAEQGPERVRQMRERGWQGHDRGWWQSVFPEAYENSAAASARLAVTELRCRGATGPQELASRDAGVNDRGELWLPGLGIRTH</sequence>
<accession>A0ACC6QNR7</accession>
<reference evidence="1" key="1">
    <citation type="submission" date="2024-03" db="EMBL/GenBank/DDBJ databases">
        <title>Novel Streptomyces species of biotechnological and ecological value are a feature of Machair soil.</title>
        <authorList>
            <person name="Prole J.R."/>
            <person name="Goodfellow M."/>
            <person name="Allenby N."/>
            <person name="Ward A.C."/>
        </authorList>
    </citation>
    <scope>NUCLEOTIDE SEQUENCE</scope>
    <source>
        <strain evidence="1">MS1.AVA.4</strain>
    </source>
</reference>
<protein>
    <submittedName>
        <fullName evidence="1">Uncharacterized protein</fullName>
    </submittedName>
</protein>
<organism evidence="1 2">
    <name type="scientific">Streptomyces pratisoli</name>
    <dbReference type="NCBI Taxonomy" id="3139917"/>
    <lineage>
        <taxon>Bacteria</taxon>
        <taxon>Bacillati</taxon>
        <taxon>Actinomycetota</taxon>
        <taxon>Actinomycetes</taxon>
        <taxon>Kitasatosporales</taxon>
        <taxon>Streptomycetaceae</taxon>
        <taxon>Streptomyces</taxon>
    </lineage>
</organism>
<dbReference type="Proteomes" id="UP001375539">
    <property type="component" value="Unassembled WGS sequence"/>
</dbReference>
<evidence type="ECO:0000313" key="2">
    <source>
        <dbReference type="Proteomes" id="UP001375539"/>
    </source>
</evidence>
<comment type="caution">
    <text evidence="1">The sequence shown here is derived from an EMBL/GenBank/DDBJ whole genome shotgun (WGS) entry which is preliminary data.</text>
</comment>
<gene>
    <name evidence="1" type="ORF">WKI58_25875</name>
</gene>
<dbReference type="EMBL" id="JBBKAI010000002">
    <property type="protein sequence ID" value="MEJ8659917.1"/>
    <property type="molecule type" value="Genomic_DNA"/>
</dbReference>
<proteinExistence type="predicted"/>
<evidence type="ECO:0000313" key="1">
    <source>
        <dbReference type="EMBL" id="MEJ8659917.1"/>
    </source>
</evidence>